<dbReference type="SUPFAM" id="SSF48452">
    <property type="entry name" value="TPR-like"/>
    <property type="match status" value="1"/>
</dbReference>
<accession>A0ABS0R2P2</accession>
<sequence>MTPRTTRTGTPRGYLLTQALKVRGWTPAELARRLRDLSQERGWPIRPGRDGVWYWERWRTPDLPTQCLIAVILGIPLTAVDERPWPEWLAEDPAQRPTLPPWTLLGATQALQALTDLAGEGAVEATRRDIALIAGSTLTTTLLSWLTADPVAAGQITSQRIGEAAVARIEERARILRHTDDEDGGGSLLTETTSALILVKRLILHHSHSTAHRSRLYATASDLARQRAAALFDVKGQCADKAFETALRLAKIAEDDALGANALAFWAVSAYNTGRLRDAVAMADTGLAAVRGRTTPRVEAMLTSRRGRARAHLGDDRGCWADFDRAEELLARAPGHDDPDWAYWFDKAELLGARASSYRDQNQPGPAAAAFAQAHTLYATSHPCVRTHALYLSRQADAQLTQQQVEQACATANQALDLTETISSHRTTGPLLDLAERLSAFTVPAAREFRDRAQTVLAA</sequence>
<comment type="caution">
    <text evidence="1">The sequence shown here is derived from an EMBL/GenBank/DDBJ whole genome shotgun (WGS) entry which is preliminary data.</text>
</comment>
<protein>
    <submittedName>
        <fullName evidence="1">Transcriptional regulator</fullName>
    </submittedName>
</protein>
<dbReference type="InterPro" id="IPR011990">
    <property type="entry name" value="TPR-like_helical_dom_sf"/>
</dbReference>
<reference evidence="1 2" key="1">
    <citation type="submission" date="2020-12" db="EMBL/GenBank/DDBJ databases">
        <authorList>
            <person name="Kusuma A.B."/>
            <person name="Nouioui I."/>
            <person name="Goodfellow M."/>
        </authorList>
    </citation>
    <scope>NUCLEOTIDE SEQUENCE [LARGE SCALE GENOMIC DNA]</scope>
    <source>
        <strain evidence="1 2">DSM 41764</strain>
    </source>
</reference>
<organism evidence="1 2">
    <name type="scientific">Streptomyces javensis</name>
    <dbReference type="NCBI Taxonomy" id="114698"/>
    <lineage>
        <taxon>Bacteria</taxon>
        <taxon>Bacillati</taxon>
        <taxon>Actinomycetota</taxon>
        <taxon>Actinomycetes</taxon>
        <taxon>Kitasatosporales</taxon>
        <taxon>Streptomycetaceae</taxon>
        <taxon>Streptomyces</taxon>
        <taxon>Streptomyces violaceusniger group</taxon>
    </lineage>
</organism>
<evidence type="ECO:0000313" key="2">
    <source>
        <dbReference type="Proteomes" id="UP000638849"/>
    </source>
</evidence>
<dbReference type="Gene3D" id="1.25.40.10">
    <property type="entry name" value="Tetratricopeptide repeat domain"/>
    <property type="match status" value="1"/>
</dbReference>
<keyword evidence="2" id="KW-1185">Reference proteome</keyword>
<proteinExistence type="predicted"/>
<dbReference type="EMBL" id="JAEEAQ010000005">
    <property type="protein sequence ID" value="MBI0311615.1"/>
    <property type="molecule type" value="Genomic_DNA"/>
</dbReference>
<gene>
    <name evidence="1" type="ORF">JBF12_00900</name>
</gene>
<evidence type="ECO:0000313" key="1">
    <source>
        <dbReference type="EMBL" id="MBI0311615.1"/>
    </source>
</evidence>
<dbReference type="Proteomes" id="UP000638849">
    <property type="component" value="Unassembled WGS sequence"/>
</dbReference>
<name>A0ABS0R2P2_9ACTN</name>